<gene>
    <name evidence="2" type="ORF">P4U43_06185</name>
</gene>
<protein>
    <submittedName>
        <fullName evidence="2">Uncharacterized protein</fullName>
    </submittedName>
</protein>
<evidence type="ECO:0000313" key="2">
    <source>
        <dbReference type="EMBL" id="MDF9277381.1"/>
    </source>
</evidence>
<evidence type="ECO:0000256" key="1">
    <source>
        <dbReference type="SAM" id="Coils"/>
    </source>
</evidence>
<dbReference type="EMBL" id="JAROKN010000010">
    <property type="protein sequence ID" value="MDF9277381.1"/>
    <property type="molecule type" value="Genomic_DNA"/>
</dbReference>
<name>A0ABT6CUE0_9MICC</name>
<keyword evidence="1" id="KW-0175">Coiled coil</keyword>
<keyword evidence="3" id="KW-1185">Reference proteome</keyword>
<dbReference type="Proteomes" id="UP001220456">
    <property type="component" value="Unassembled WGS sequence"/>
</dbReference>
<organism evidence="2 3">
    <name type="scientific">Arthrobacter vasquezii</name>
    <dbReference type="NCBI Taxonomy" id="2977629"/>
    <lineage>
        <taxon>Bacteria</taxon>
        <taxon>Bacillati</taxon>
        <taxon>Actinomycetota</taxon>
        <taxon>Actinomycetes</taxon>
        <taxon>Micrococcales</taxon>
        <taxon>Micrococcaceae</taxon>
        <taxon>Arthrobacter</taxon>
    </lineage>
</organism>
<accession>A0ABT6CUE0</accession>
<reference evidence="2 3" key="1">
    <citation type="journal article" date="2023" name="Int. J. Syst. Evol. Microbiol.">
        <title>Arthrobacter vasquezii sp. nov., isolated from a soil sample from Union Glacier, Antarctica.</title>
        <authorList>
            <person name="Valenzuela-Ibaceta F."/>
            <person name="Carrasco V."/>
            <person name="Lagos-Moraga S."/>
            <person name="Dietz-Vargas C."/>
            <person name="Navarro C.A."/>
            <person name="Perez-Donoso J.M."/>
        </authorList>
    </citation>
    <scope>NUCLEOTIDE SEQUENCE [LARGE SCALE GENOMIC DNA]</scope>
    <source>
        <strain evidence="2 3">EH-1B-1</strain>
    </source>
</reference>
<proteinExistence type="predicted"/>
<comment type="caution">
    <text evidence="2">The sequence shown here is derived from an EMBL/GenBank/DDBJ whole genome shotgun (WGS) entry which is preliminary data.</text>
</comment>
<evidence type="ECO:0000313" key="3">
    <source>
        <dbReference type="Proteomes" id="UP001220456"/>
    </source>
</evidence>
<dbReference type="RefSeq" id="WP_277357935.1">
    <property type="nucleotide sequence ID" value="NZ_JAROKN010000010.1"/>
</dbReference>
<sequence>MRDQPYAGPSDTNDFDELSPDEAAKLLNSYRLLGDCFELSDDEDMMGRGWLIEDWRSLLKGHQERFERAERELAAAVKLARNEGGDWHDIGEALNLTANEARARFENPADR</sequence>
<feature type="coiled-coil region" evidence="1">
    <location>
        <begin position="52"/>
        <end position="79"/>
    </location>
</feature>